<dbReference type="AlphaFoldDB" id="A0A0B5ERL9"/>
<protein>
    <submittedName>
        <fullName evidence="2">Uncharacterized protein</fullName>
    </submittedName>
</protein>
<sequence length="89" mass="8979">MPGRIRTPKGPAHQSAVRASRAAARRSGPSGSSSTPRAPARQAAAVRRGDGRCSGLTAMTESVSNSEDSEDTWGDGVRMGVSGVGGGAR</sequence>
<feature type="region of interest" description="Disordered" evidence="1">
    <location>
        <begin position="1"/>
        <end position="89"/>
    </location>
</feature>
<organism evidence="2 3">
    <name type="scientific">Streptomyces albus (strain ATCC 21838 / DSM 41398 / FERM P-419 / JCM 4703 / NBRC 107858)</name>
    <dbReference type="NCBI Taxonomy" id="1081613"/>
    <lineage>
        <taxon>Bacteria</taxon>
        <taxon>Bacillati</taxon>
        <taxon>Actinomycetota</taxon>
        <taxon>Actinomycetes</taxon>
        <taxon>Kitasatosporales</taxon>
        <taxon>Streptomycetaceae</taxon>
        <taxon>Streptomyces</taxon>
    </lineage>
</organism>
<evidence type="ECO:0000256" key="1">
    <source>
        <dbReference type="SAM" id="MobiDB-lite"/>
    </source>
</evidence>
<accession>A0A0B5ERL9</accession>
<proteinExistence type="predicted"/>
<name>A0A0B5ERL9_STRA4</name>
<dbReference type="Proteomes" id="UP000031523">
    <property type="component" value="Chromosome"/>
</dbReference>
<dbReference type="KEGG" id="sals:SLNWT_5087"/>
<gene>
    <name evidence="2" type="ORF">SLNWT_5087</name>
</gene>
<feature type="compositionally biased region" description="Polar residues" evidence="1">
    <location>
        <begin position="57"/>
        <end position="66"/>
    </location>
</feature>
<feature type="compositionally biased region" description="Low complexity" evidence="1">
    <location>
        <begin position="15"/>
        <end position="46"/>
    </location>
</feature>
<keyword evidence="3" id="KW-1185">Reference proteome</keyword>
<reference evidence="2 3" key="1">
    <citation type="submission" date="2015-01" db="EMBL/GenBank/DDBJ databases">
        <title>Enhanced salinomycin production by adjusting the supply of polyketide extender units in Streptomyce albus DSM 41398.</title>
        <authorList>
            <person name="Lu C."/>
        </authorList>
    </citation>
    <scope>NUCLEOTIDE SEQUENCE [LARGE SCALE GENOMIC DNA]</scope>
    <source>
        <strain evidence="3">ATCC 21838 / DSM 41398 / FERM P-419 / JCM 4703 / NBRC 107858</strain>
    </source>
</reference>
<evidence type="ECO:0000313" key="3">
    <source>
        <dbReference type="Proteomes" id="UP000031523"/>
    </source>
</evidence>
<evidence type="ECO:0000313" key="2">
    <source>
        <dbReference type="EMBL" id="AJE85463.1"/>
    </source>
</evidence>
<dbReference type="EMBL" id="CP010519">
    <property type="protein sequence ID" value="AJE85463.1"/>
    <property type="molecule type" value="Genomic_DNA"/>
</dbReference>